<dbReference type="GO" id="GO:0008757">
    <property type="term" value="F:S-adenosylmethionine-dependent methyltransferase activity"/>
    <property type="evidence" value="ECO:0007669"/>
    <property type="project" value="InterPro"/>
</dbReference>
<evidence type="ECO:0000313" key="4">
    <source>
        <dbReference type="EMBL" id="WOS95542.1"/>
    </source>
</evidence>
<sequence length="198" mass="22467">MSHYYTTDDTPHDFKEIKYNIKGKTYTFTTDRGVFSKDRVDFGTDVLLNAVLEDYDGPGYFIDMGAGYGPVSIVLADHYGGDGVAVEVNEDAISVLDTNMHNNNVSFDIVKRETYDDMELKADLYVTNPPFRAGKDTVLEIINDSYERLVDHGAFYMVVQKKQGMPSYLKHLETLYGNVEKLKKSKGYYILKSIKHVS</sequence>
<dbReference type="PANTHER" id="PTHR47816:SF4">
    <property type="entry name" value="RIBOSOMAL RNA SMALL SUBUNIT METHYLTRANSFERASE C"/>
    <property type="match status" value="1"/>
</dbReference>
<dbReference type="InterPro" id="IPR007848">
    <property type="entry name" value="Small_mtfrase_dom"/>
</dbReference>
<dbReference type="InterPro" id="IPR046977">
    <property type="entry name" value="RsmC/RlmG"/>
</dbReference>
<accession>A0AAF1BS37</accession>
<reference evidence="4 5" key="2">
    <citation type="submission" date="2023-10" db="EMBL/GenBank/DDBJ databases">
        <authorList>
            <person name="Choi B."/>
        </authorList>
    </citation>
    <scope>NUCLEOTIDE SEQUENCE [LARGE SCALE GENOMIC DNA]</scope>
    <source>
        <strain evidence="4 5">UMB0959</strain>
    </source>
</reference>
<keyword evidence="1 4" id="KW-0489">Methyltransferase</keyword>
<dbReference type="InterPro" id="IPR029063">
    <property type="entry name" value="SAM-dependent_MTases_sf"/>
</dbReference>
<evidence type="ECO:0000313" key="5">
    <source>
        <dbReference type="Proteomes" id="UP000243626"/>
    </source>
</evidence>
<gene>
    <name evidence="4" type="ORF">CJ229_005425</name>
</gene>
<feature type="domain" description="Methyltransferase small" evidence="3">
    <location>
        <begin position="26"/>
        <end position="192"/>
    </location>
</feature>
<evidence type="ECO:0000259" key="3">
    <source>
        <dbReference type="Pfam" id="PF05175"/>
    </source>
</evidence>
<dbReference type="CDD" id="cd02440">
    <property type="entry name" value="AdoMet_MTases"/>
    <property type="match status" value="1"/>
</dbReference>
<dbReference type="SUPFAM" id="SSF53335">
    <property type="entry name" value="S-adenosyl-L-methionine-dependent methyltransferases"/>
    <property type="match status" value="1"/>
</dbReference>
<keyword evidence="5" id="KW-1185">Reference proteome</keyword>
<dbReference type="KEGG" id="nmy:CJ229_005425"/>
<evidence type="ECO:0000256" key="2">
    <source>
        <dbReference type="ARBA" id="ARBA00022679"/>
    </source>
</evidence>
<dbReference type="Gene3D" id="3.40.50.150">
    <property type="entry name" value="Vaccinia Virus protein VP39"/>
    <property type="match status" value="1"/>
</dbReference>
<dbReference type="EMBL" id="CP136964">
    <property type="protein sequence ID" value="WOS95542.1"/>
    <property type="molecule type" value="Genomic_DNA"/>
</dbReference>
<evidence type="ECO:0000256" key="1">
    <source>
        <dbReference type="ARBA" id="ARBA00022603"/>
    </source>
</evidence>
<dbReference type="AlphaFoldDB" id="A0AAF1BS37"/>
<dbReference type="Pfam" id="PF05175">
    <property type="entry name" value="MTS"/>
    <property type="match status" value="1"/>
</dbReference>
<proteinExistence type="predicted"/>
<organism evidence="4 5">
    <name type="scientific">Nosocomiicoccus massiliensis</name>
    <dbReference type="NCBI Taxonomy" id="1232430"/>
    <lineage>
        <taxon>Bacteria</taxon>
        <taxon>Bacillati</taxon>
        <taxon>Bacillota</taxon>
        <taxon>Bacilli</taxon>
        <taxon>Bacillales</taxon>
        <taxon>Staphylococcaceae</taxon>
        <taxon>Nosocomiicoccus</taxon>
    </lineage>
</organism>
<dbReference type="RefSeq" id="WP_070623140.1">
    <property type="nucleotide sequence ID" value="NZ_CP136964.1"/>
</dbReference>
<dbReference type="GO" id="GO:0032259">
    <property type="term" value="P:methylation"/>
    <property type="evidence" value="ECO:0007669"/>
    <property type="project" value="UniProtKB-KW"/>
</dbReference>
<name>A0AAF1BS37_9STAP</name>
<dbReference type="Proteomes" id="UP000243626">
    <property type="component" value="Chromosome"/>
</dbReference>
<reference evidence="5" key="1">
    <citation type="submission" date="2017-09" db="EMBL/GenBank/DDBJ databases">
        <title>Bacterial strain isolated from the female urinary microbiota.</title>
        <authorList>
            <person name="Thomas-White K."/>
            <person name="Kumar N."/>
            <person name="Forster S."/>
            <person name="Putonti C."/>
            <person name="Lawley T."/>
            <person name="Wolfe A.J."/>
        </authorList>
    </citation>
    <scope>NUCLEOTIDE SEQUENCE [LARGE SCALE GENOMIC DNA]</scope>
    <source>
        <strain evidence="5">UMB0959</strain>
    </source>
</reference>
<protein>
    <submittedName>
        <fullName evidence="4">Methyltransferase</fullName>
    </submittedName>
</protein>
<keyword evidence="2" id="KW-0808">Transferase</keyword>
<dbReference type="PANTHER" id="PTHR47816">
    <property type="entry name" value="RIBOSOMAL RNA SMALL SUBUNIT METHYLTRANSFERASE C"/>
    <property type="match status" value="1"/>
</dbReference>